<keyword evidence="4" id="KW-1185">Reference proteome</keyword>
<evidence type="ECO:0000256" key="1">
    <source>
        <dbReference type="SAM" id="MobiDB-lite"/>
    </source>
</evidence>
<dbReference type="InterPro" id="IPR025326">
    <property type="entry name" value="DUF4232"/>
</dbReference>
<sequence>CSLFDAVPAGSASKSEQQGDTGTGTTGGGSEGGTGGSSGTVTSESGTGGSTSGGTGGSTSGGRTTTQGGSGDGSGSCATSDLKASIGPNHPGAGQENFALVFTNDSGESCTVRGFPGLAFLNADGEQVSFDPQREGSAGKAVTLAPGKSAWAPLSFSNPEMTGVPTVTPDSVLLTPPDQRTSLKIDWSGGPVTATGKASVPKIGALSAGTSA</sequence>
<organism evidence="3 4">
    <name type="scientific">Streptomyces daliensis</name>
    <dbReference type="NCBI Taxonomy" id="299421"/>
    <lineage>
        <taxon>Bacteria</taxon>
        <taxon>Bacillati</taxon>
        <taxon>Actinomycetota</taxon>
        <taxon>Actinomycetes</taxon>
        <taxon>Kitasatosporales</taxon>
        <taxon>Streptomycetaceae</taxon>
        <taxon>Streptomyces</taxon>
    </lineage>
</organism>
<accession>A0A8T4J199</accession>
<protein>
    <submittedName>
        <fullName evidence="3">DUF4232 domain-containing protein</fullName>
    </submittedName>
</protein>
<evidence type="ECO:0000313" key="4">
    <source>
        <dbReference type="Proteomes" id="UP000675554"/>
    </source>
</evidence>
<feature type="compositionally biased region" description="Gly residues" evidence="1">
    <location>
        <begin position="21"/>
        <end position="38"/>
    </location>
</feature>
<gene>
    <name evidence="3" type="ORF">KDA82_35415</name>
</gene>
<dbReference type="Pfam" id="PF14016">
    <property type="entry name" value="DUF4232"/>
    <property type="match status" value="1"/>
</dbReference>
<reference evidence="3" key="1">
    <citation type="submission" date="2021-04" db="EMBL/GenBank/DDBJ databases">
        <title>Sequencing of actinobacteria type strains.</title>
        <authorList>
            <person name="Nguyen G.-S."/>
            <person name="Wentzel A."/>
        </authorList>
    </citation>
    <scope>NUCLEOTIDE SEQUENCE</scope>
    <source>
        <strain evidence="3">DSM 42095</strain>
    </source>
</reference>
<proteinExistence type="predicted"/>
<dbReference type="AlphaFoldDB" id="A0A8T4J199"/>
<comment type="caution">
    <text evidence="3">The sequence shown here is derived from an EMBL/GenBank/DDBJ whole genome shotgun (WGS) entry which is preliminary data.</text>
</comment>
<feature type="compositionally biased region" description="Gly residues" evidence="1">
    <location>
        <begin position="46"/>
        <end position="60"/>
    </location>
</feature>
<feature type="non-terminal residue" evidence="3">
    <location>
        <position position="1"/>
    </location>
</feature>
<dbReference type="Proteomes" id="UP000675554">
    <property type="component" value="Unassembled WGS sequence"/>
</dbReference>
<evidence type="ECO:0000313" key="3">
    <source>
        <dbReference type="EMBL" id="MBR7678179.1"/>
    </source>
</evidence>
<dbReference type="EMBL" id="JAGSMN010001253">
    <property type="protein sequence ID" value="MBR7678179.1"/>
    <property type="molecule type" value="Genomic_DNA"/>
</dbReference>
<feature type="region of interest" description="Disordered" evidence="1">
    <location>
        <begin position="167"/>
        <end position="196"/>
    </location>
</feature>
<evidence type="ECO:0000259" key="2">
    <source>
        <dbReference type="Pfam" id="PF14016"/>
    </source>
</evidence>
<name>A0A8T4J199_9ACTN</name>
<feature type="region of interest" description="Disordered" evidence="1">
    <location>
        <begin position="1"/>
        <end position="96"/>
    </location>
</feature>
<feature type="domain" description="DUF4232" evidence="2">
    <location>
        <begin position="77"/>
        <end position="200"/>
    </location>
</feature>